<dbReference type="Pfam" id="PF06144">
    <property type="entry name" value="DNA_pol3_delta"/>
    <property type="match status" value="1"/>
</dbReference>
<evidence type="ECO:0000256" key="5">
    <source>
        <dbReference type="ARBA" id="ARBA00022705"/>
    </source>
</evidence>
<dbReference type="EC" id="2.7.7.7" evidence="1"/>
<dbReference type="Gene3D" id="1.20.272.10">
    <property type="match status" value="1"/>
</dbReference>
<evidence type="ECO:0000256" key="1">
    <source>
        <dbReference type="ARBA" id="ARBA00012417"/>
    </source>
</evidence>
<comment type="similarity">
    <text evidence="7">Belongs to the DNA polymerase HolA subunit family.</text>
</comment>
<dbReference type="Gene3D" id="3.40.50.300">
    <property type="entry name" value="P-loop containing nucleotide triphosphate hydrolases"/>
    <property type="match status" value="1"/>
</dbReference>
<gene>
    <name evidence="11" type="ORF">A2927_02905</name>
</gene>
<name>A0A1G2BLY4_9BACT</name>
<dbReference type="Pfam" id="PF21694">
    <property type="entry name" value="DNA_pol3_delta_C"/>
    <property type="match status" value="1"/>
</dbReference>
<keyword evidence="5" id="KW-0235">DNA replication</keyword>
<evidence type="ECO:0000256" key="8">
    <source>
        <dbReference type="ARBA" id="ARBA00049244"/>
    </source>
</evidence>
<dbReference type="InterPro" id="IPR027417">
    <property type="entry name" value="P-loop_NTPase"/>
</dbReference>
<reference evidence="11 12" key="1">
    <citation type="journal article" date="2016" name="Nat. Commun.">
        <title>Thousands of microbial genomes shed light on interconnected biogeochemical processes in an aquifer system.</title>
        <authorList>
            <person name="Anantharaman K."/>
            <person name="Brown C.T."/>
            <person name="Hug L.A."/>
            <person name="Sharon I."/>
            <person name="Castelle C.J."/>
            <person name="Probst A.J."/>
            <person name="Thomas B.C."/>
            <person name="Singh A."/>
            <person name="Wilkins M.J."/>
            <person name="Karaoz U."/>
            <person name="Brodie E.L."/>
            <person name="Williams K.H."/>
            <person name="Hubbard S.S."/>
            <person name="Banfield J.F."/>
        </authorList>
    </citation>
    <scope>NUCLEOTIDE SEQUENCE [LARGE SCALE GENOMIC DNA]</scope>
</reference>
<feature type="domain" description="DNA polymerase III delta subunit-like C-terminal" evidence="10">
    <location>
        <begin position="197"/>
        <end position="315"/>
    </location>
</feature>
<feature type="domain" description="DNA polymerase III delta N-terminal" evidence="9">
    <location>
        <begin position="4"/>
        <end position="120"/>
    </location>
</feature>
<dbReference type="GO" id="GO:0003887">
    <property type="term" value="F:DNA-directed DNA polymerase activity"/>
    <property type="evidence" value="ECO:0007669"/>
    <property type="project" value="UniProtKB-KW"/>
</dbReference>
<evidence type="ECO:0000256" key="3">
    <source>
        <dbReference type="ARBA" id="ARBA00022679"/>
    </source>
</evidence>
<keyword evidence="4" id="KW-0548">Nucleotidyltransferase</keyword>
<evidence type="ECO:0000256" key="6">
    <source>
        <dbReference type="ARBA" id="ARBA00022932"/>
    </source>
</evidence>
<protein>
    <recommendedName>
        <fullName evidence="2">DNA polymerase III subunit delta</fullName>
        <ecNumber evidence="1">2.7.7.7</ecNumber>
    </recommendedName>
</protein>
<evidence type="ECO:0000256" key="4">
    <source>
        <dbReference type="ARBA" id="ARBA00022695"/>
    </source>
</evidence>
<evidence type="ECO:0000313" key="11">
    <source>
        <dbReference type="EMBL" id="OGY89247.1"/>
    </source>
</evidence>
<dbReference type="InterPro" id="IPR010372">
    <property type="entry name" value="DNA_pol3_delta_N"/>
</dbReference>
<sequence length="316" mass="35749">MFIFLYGDDTFRSLEKLNQIKEKFKKEVDPSGINLVNFDAENFDLEKFNAAATQSGFLVSKRLVVVKNLLKTKLSQAITEQLKEMLGRFKTAAHTFIFWEAGMPDQRTALFKTLSENKKYTQIFEPLESAALSNWVKNYLKECQGKMSAGAFALLLAMVGNNLWQLKNELDKLLAYKAGEEITETDVADFVIGKISENIFGLTDAIAQGNQARGLKLLEEQFKAGLNENYLLTMIVRQFRVIAQIKPLLDQGGSEKQIAALTKLHPFVVKKTLPQAKKFAWEEIRAIYQKLLALDKKLKSTPLSPPALLSQFIMEI</sequence>
<comment type="catalytic activity">
    <reaction evidence="8">
        <text>DNA(n) + a 2'-deoxyribonucleoside 5'-triphosphate = DNA(n+1) + diphosphate</text>
        <dbReference type="Rhea" id="RHEA:22508"/>
        <dbReference type="Rhea" id="RHEA-COMP:17339"/>
        <dbReference type="Rhea" id="RHEA-COMP:17340"/>
        <dbReference type="ChEBI" id="CHEBI:33019"/>
        <dbReference type="ChEBI" id="CHEBI:61560"/>
        <dbReference type="ChEBI" id="CHEBI:173112"/>
        <dbReference type="EC" id="2.7.7.7"/>
    </reaction>
</comment>
<dbReference type="GO" id="GO:0003677">
    <property type="term" value="F:DNA binding"/>
    <property type="evidence" value="ECO:0007669"/>
    <property type="project" value="InterPro"/>
</dbReference>
<keyword evidence="3" id="KW-0808">Transferase</keyword>
<dbReference type="STRING" id="1798550.A2927_02905"/>
<dbReference type="PANTHER" id="PTHR34388">
    <property type="entry name" value="DNA POLYMERASE III SUBUNIT DELTA"/>
    <property type="match status" value="1"/>
</dbReference>
<dbReference type="InterPro" id="IPR005790">
    <property type="entry name" value="DNA_polIII_delta"/>
</dbReference>
<dbReference type="GO" id="GO:0009360">
    <property type="term" value="C:DNA polymerase III complex"/>
    <property type="evidence" value="ECO:0007669"/>
    <property type="project" value="InterPro"/>
</dbReference>
<proteinExistence type="inferred from homology"/>
<evidence type="ECO:0000259" key="10">
    <source>
        <dbReference type="Pfam" id="PF21694"/>
    </source>
</evidence>
<dbReference type="SUPFAM" id="SSF48019">
    <property type="entry name" value="post-AAA+ oligomerization domain-like"/>
    <property type="match status" value="1"/>
</dbReference>
<dbReference type="SUPFAM" id="SSF52540">
    <property type="entry name" value="P-loop containing nucleoside triphosphate hydrolases"/>
    <property type="match status" value="1"/>
</dbReference>
<evidence type="ECO:0000256" key="2">
    <source>
        <dbReference type="ARBA" id="ARBA00017703"/>
    </source>
</evidence>
<dbReference type="GO" id="GO:0006261">
    <property type="term" value="P:DNA-templated DNA replication"/>
    <property type="evidence" value="ECO:0007669"/>
    <property type="project" value="TreeGrafter"/>
</dbReference>
<accession>A0A1G2BLY4</accession>
<dbReference type="EMBL" id="MHKL01000023">
    <property type="protein sequence ID" value="OGY89247.1"/>
    <property type="molecule type" value="Genomic_DNA"/>
</dbReference>
<organism evidence="11 12">
    <name type="scientific">Candidatus Komeilibacteria bacterium RIFCSPLOWO2_01_FULL_45_10</name>
    <dbReference type="NCBI Taxonomy" id="1798550"/>
    <lineage>
        <taxon>Bacteria</taxon>
        <taxon>Candidatus Komeiliibacteriota</taxon>
    </lineage>
</organism>
<dbReference type="InterPro" id="IPR008921">
    <property type="entry name" value="DNA_pol3_clamp-load_cplx_C"/>
</dbReference>
<evidence type="ECO:0000313" key="12">
    <source>
        <dbReference type="Proteomes" id="UP000178849"/>
    </source>
</evidence>
<comment type="caution">
    <text evidence="11">The sequence shown here is derived from an EMBL/GenBank/DDBJ whole genome shotgun (WGS) entry which is preliminary data.</text>
</comment>
<evidence type="ECO:0000259" key="9">
    <source>
        <dbReference type="Pfam" id="PF06144"/>
    </source>
</evidence>
<keyword evidence="6" id="KW-0239">DNA-directed DNA polymerase</keyword>
<dbReference type="Gene3D" id="1.10.8.60">
    <property type="match status" value="1"/>
</dbReference>
<dbReference type="PANTHER" id="PTHR34388:SF1">
    <property type="entry name" value="DNA POLYMERASE III SUBUNIT DELTA"/>
    <property type="match status" value="1"/>
</dbReference>
<dbReference type="AlphaFoldDB" id="A0A1G2BLY4"/>
<dbReference type="NCBIfam" id="TIGR01128">
    <property type="entry name" value="holA"/>
    <property type="match status" value="1"/>
</dbReference>
<evidence type="ECO:0000256" key="7">
    <source>
        <dbReference type="ARBA" id="ARBA00034754"/>
    </source>
</evidence>
<dbReference type="InterPro" id="IPR048466">
    <property type="entry name" value="DNA_pol3_delta-like_C"/>
</dbReference>
<dbReference type="Proteomes" id="UP000178849">
    <property type="component" value="Unassembled WGS sequence"/>
</dbReference>